<dbReference type="Pfam" id="PF16740">
    <property type="entry name" value="SKA2"/>
    <property type="match status" value="1"/>
</dbReference>
<proteinExistence type="predicted"/>
<dbReference type="Proteomes" id="UP001151699">
    <property type="component" value="Chromosome C"/>
</dbReference>
<dbReference type="EMBL" id="WJQU01000004">
    <property type="protein sequence ID" value="KAJ6635082.1"/>
    <property type="molecule type" value="Genomic_DNA"/>
</dbReference>
<dbReference type="OrthoDB" id="8182512at2759"/>
<accession>A0A9Q0RWK1</accession>
<evidence type="ECO:0000259" key="2">
    <source>
        <dbReference type="Pfam" id="PF16740"/>
    </source>
</evidence>
<sequence>MDFTSIEKSVACAGSSIDAATLKLTEVENSMIAGDEVDTESVMELLESMTEVKNEYQNLRKDLKEVQQLQKEMTTTLIYQRQAMLHTFRMLKKRLELKANQN</sequence>
<dbReference type="Gene3D" id="6.10.250.1380">
    <property type="match status" value="1"/>
</dbReference>
<keyword evidence="4" id="KW-1185">Reference proteome</keyword>
<comment type="caution">
    <text evidence="3">The sequence shown here is derived from an EMBL/GenBank/DDBJ whole genome shotgun (WGS) entry which is preliminary data.</text>
</comment>
<feature type="coiled-coil region" evidence="1">
    <location>
        <begin position="42"/>
        <end position="76"/>
    </location>
</feature>
<evidence type="ECO:0000313" key="3">
    <source>
        <dbReference type="EMBL" id="KAJ6635082.1"/>
    </source>
</evidence>
<evidence type="ECO:0000313" key="4">
    <source>
        <dbReference type="Proteomes" id="UP001151699"/>
    </source>
</evidence>
<dbReference type="InterPro" id="IPR042091">
    <property type="entry name" value="Ska2_N"/>
</dbReference>
<feature type="domain" description="Ska2 N-terminal" evidence="2">
    <location>
        <begin position="7"/>
        <end position="101"/>
    </location>
</feature>
<protein>
    <recommendedName>
        <fullName evidence="2">Ska2 N-terminal domain-containing protein</fullName>
    </recommendedName>
</protein>
<keyword evidence="1" id="KW-0175">Coiled coil</keyword>
<evidence type="ECO:0000256" key="1">
    <source>
        <dbReference type="SAM" id="Coils"/>
    </source>
</evidence>
<reference evidence="3" key="1">
    <citation type="submission" date="2022-07" db="EMBL/GenBank/DDBJ databases">
        <authorList>
            <person name="Trinca V."/>
            <person name="Uliana J.V.C."/>
            <person name="Torres T.T."/>
            <person name="Ward R.J."/>
            <person name="Monesi N."/>
        </authorList>
    </citation>
    <scope>NUCLEOTIDE SEQUENCE</scope>
    <source>
        <strain evidence="3">HSMRA1968</strain>
        <tissue evidence="3">Whole embryos</tissue>
    </source>
</reference>
<organism evidence="3 4">
    <name type="scientific">Pseudolycoriella hygida</name>
    <dbReference type="NCBI Taxonomy" id="35572"/>
    <lineage>
        <taxon>Eukaryota</taxon>
        <taxon>Metazoa</taxon>
        <taxon>Ecdysozoa</taxon>
        <taxon>Arthropoda</taxon>
        <taxon>Hexapoda</taxon>
        <taxon>Insecta</taxon>
        <taxon>Pterygota</taxon>
        <taxon>Neoptera</taxon>
        <taxon>Endopterygota</taxon>
        <taxon>Diptera</taxon>
        <taxon>Nematocera</taxon>
        <taxon>Sciaroidea</taxon>
        <taxon>Sciaridae</taxon>
        <taxon>Pseudolycoriella</taxon>
    </lineage>
</organism>
<dbReference type="AlphaFoldDB" id="A0A9Q0RWK1"/>
<gene>
    <name evidence="3" type="ORF">Bhyg_13665</name>
</gene>
<name>A0A9Q0RWK1_9DIPT</name>